<proteinExistence type="predicted"/>
<protein>
    <submittedName>
        <fullName evidence="1">Uncharacterized protein</fullName>
    </submittedName>
</protein>
<feature type="non-terminal residue" evidence="1">
    <location>
        <position position="1"/>
    </location>
</feature>
<dbReference type="AlphaFoldDB" id="E4Z4T7"/>
<dbReference type="Proteomes" id="UP000011014">
    <property type="component" value="Unassembled WGS sequence"/>
</dbReference>
<organism evidence="1">
    <name type="scientific">Oikopleura dioica</name>
    <name type="common">Tunicate</name>
    <dbReference type="NCBI Taxonomy" id="34765"/>
    <lineage>
        <taxon>Eukaryota</taxon>
        <taxon>Metazoa</taxon>
        <taxon>Chordata</taxon>
        <taxon>Tunicata</taxon>
        <taxon>Appendicularia</taxon>
        <taxon>Copelata</taxon>
        <taxon>Oikopleuridae</taxon>
        <taxon>Oikopleura</taxon>
    </lineage>
</organism>
<gene>
    <name evidence="1" type="ORF">GSOID_T00026434001</name>
</gene>
<name>E4Z4T7_OIKDI</name>
<accession>E4Z4T7</accession>
<dbReference type="EMBL" id="FN657434">
    <property type="protein sequence ID" value="CBY42715.1"/>
    <property type="molecule type" value="Genomic_DNA"/>
</dbReference>
<sequence>EDVVDVGSSDEIVRMQNDISHLKVRAKLKRRLFGVARKVAVILTSWSAGEQQK</sequence>
<evidence type="ECO:0000313" key="1">
    <source>
        <dbReference type="EMBL" id="CBY42715.1"/>
    </source>
</evidence>
<reference evidence="1" key="1">
    <citation type="journal article" date="2010" name="Science">
        <title>Plasticity of animal genome architecture unmasked by rapid evolution of a pelagic tunicate.</title>
        <authorList>
            <person name="Denoeud F."/>
            <person name="Henriet S."/>
            <person name="Mungpakdee S."/>
            <person name="Aury J.M."/>
            <person name="Da Silva C."/>
            <person name="Brinkmann H."/>
            <person name="Mikhaleva J."/>
            <person name="Olsen L.C."/>
            <person name="Jubin C."/>
            <person name="Canestro C."/>
            <person name="Bouquet J.M."/>
            <person name="Danks G."/>
            <person name="Poulain J."/>
            <person name="Campsteijn C."/>
            <person name="Adamski M."/>
            <person name="Cross I."/>
            <person name="Yadetie F."/>
            <person name="Muffato M."/>
            <person name="Louis A."/>
            <person name="Butcher S."/>
            <person name="Tsagkogeorga G."/>
            <person name="Konrad A."/>
            <person name="Singh S."/>
            <person name="Jensen M.F."/>
            <person name="Cong E.H."/>
            <person name="Eikeseth-Otteraa H."/>
            <person name="Noel B."/>
            <person name="Anthouard V."/>
            <person name="Porcel B.M."/>
            <person name="Kachouri-Lafond R."/>
            <person name="Nishino A."/>
            <person name="Ugolini M."/>
            <person name="Chourrout P."/>
            <person name="Nishida H."/>
            <person name="Aasland R."/>
            <person name="Huzurbazar S."/>
            <person name="Westhof E."/>
            <person name="Delsuc F."/>
            <person name="Lehrach H."/>
            <person name="Reinhardt R."/>
            <person name="Weissenbach J."/>
            <person name="Roy S.W."/>
            <person name="Artiguenave F."/>
            <person name="Postlethwait J.H."/>
            <person name="Manak J.R."/>
            <person name="Thompson E.M."/>
            <person name="Jaillon O."/>
            <person name="Du Pasquier L."/>
            <person name="Boudinot P."/>
            <person name="Liberles D.A."/>
            <person name="Volff J.N."/>
            <person name="Philippe H."/>
            <person name="Lenhard B."/>
            <person name="Roest Crollius H."/>
            <person name="Wincker P."/>
            <person name="Chourrout D."/>
        </authorList>
    </citation>
    <scope>NUCLEOTIDE SEQUENCE [LARGE SCALE GENOMIC DNA]</scope>
</reference>